<proteinExistence type="predicted"/>
<name>A0AAD0SR44_9BACT</name>
<evidence type="ECO:0000313" key="1">
    <source>
        <dbReference type="EMBL" id="AXX89343.1"/>
    </source>
</evidence>
<accession>A0AAD0SR44</accession>
<protein>
    <submittedName>
        <fullName evidence="1">Uncharacterized protein</fullName>
    </submittedName>
</protein>
<keyword evidence="2" id="KW-1185">Reference proteome</keyword>
<dbReference type="EMBL" id="CP032100">
    <property type="protein sequence ID" value="AXX89343.1"/>
    <property type="molecule type" value="Genomic_DNA"/>
</dbReference>
<reference evidence="1 2" key="1">
    <citation type="submission" date="2018-08" db="EMBL/GenBank/DDBJ databases">
        <title>Complete genome of the Arcobacter suis type strain LMG 26152.</title>
        <authorList>
            <person name="Miller W.G."/>
            <person name="Yee E."/>
            <person name="Bono J.L."/>
        </authorList>
    </citation>
    <scope>NUCLEOTIDE SEQUENCE [LARGE SCALE GENOMIC DNA]</scope>
    <source>
        <strain evidence="1 2">CECT 7833</strain>
    </source>
</reference>
<dbReference type="RefSeq" id="WP_118885899.1">
    <property type="nucleotide sequence ID" value="NZ_CP032100.1"/>
</dbReference>
<gene>
    <name evidence="1" type="ORF">ASUIS_0852</name>
</gene>
<dbReference type="Proteomes" id="UP000263040">
    <property type="component" value="Chromosome"/>
</dbReference>
<dbReference type="AlphaFoldDB" id="A0AAD0SR44"/>
<dbReference type="KEGG" id="asui:ASUIS_0852"/>
<evidence type="ECO:0000313" key="2">
    <source>
        <dbReference type="Proteomes" id="UP000263040"/>
    </source>
</evidence>
<sequence>MFFKKNTFNKEEFIKKNTINKFPFEKKEGLFVSELTIKEKFLIENKLIENAISVEDKKLKVTDESYFDSICLRVSLGLVDADGNKVFIPEEIKNLKDKEFVESANEKILEVNKVKK</sequence>
<organism evidence="1 2">
    <name type="scientific">Arcobacter suis CECT 7833</name>
    <dbReference type="NCBI Taxonomy" id="663365"/>
    <lineage>
        <taxon>Bacteria</taxon>
        <taxon>Pseudomonadati</taxon>
        <taxon>Campylobacterota</taxon>
        <taxon>Epsilonproteobacteria</taxon>
        <taxon>Campylobacterales</taxon>
        <taxon>Arcobacteraceae</taxon>
        <taxon>Arcobacter</taxon>
    </lineage>
</organism>